<feature type="domain" description="Helicase C-terminal" evidence="12">
    <location>
        <begin position="1813"/>
        <end position="1975"/>
    </location>
</feature>
<comment type="similarity">
    <text evidence="2">Belongs to the SNF2/RAD54 helicase family.</text>
</comment>
<evidence type="ECO:0000259" key="11">
    <source>
        <dbReference type="PROSITE" id="PS51192"/>
    </source>
</evidence>
<keyword evidence="3" id="KW-0547">Nucleotide-binding</keyword>
<feature type="compositionally biased region" description="Acidic residues" evidence="10">
    <location>
        <begin position="2142"/>
        <end position="2162"/>
    </location>
</feature>
<protein>
    <recommendedName>
        <fullName evidence="15">P-loop containing nucleoside triphosphate hydrolase protein</fullName>
    </recommendedName>
</protein>
<feature type="region of interest" description="Disordered" evidence="10">
    <location>
        <begin position="68"/>
        <end position="266"/>
    </location>
</feature>
<dbReference type="Pfam" id="PF00176">
    <property type="entry name" value="SNF2-rel_dom"/>
    <property type="match status" value="1"/>
</dbReference>
<feature type="domain" description="Helicase ATP-binding" evidence="11">
    <location>
        <begin position="1326"/>
        <end position="1568"/>
    </location>
</feature>
<dbReference type="PANTHER" id="PTHR45797">
    <property type="entry name" value="RAD54-LIKE"/>
    <property type="match status" value="1"/>
</dbReference>
<dbReference type="CDD" id="cd18793">
    <property type="entry name" value="SF2_C_SNF"/>
    <property type="match status" value="1"/>
</dbReference>
<feature type="compositionally biased region" description="Low complexity" evidence="10">
    <location>
        <begin position="1178"/>
        <end position="1192"/>
    </location>
</feature>
<evidence type="ECO:0000256" key="2">
    <source>
        <dbReference type="ARBA" id="ARBA00007025"/>
    </source>
</evidence>
<sequence length="2365" mass="258282">MSEAIGLHELERIWETVHLQNKKQERLNEQLRLRDEERRELDELEEEHQRKKHEVRRRYKELLDAIERKDQPALPLLLPAPVPSQAISSPQQLHAAKHGAPAATPAAAAAANQDHQVLLSNGSLTDAAPGAKSAADGSPNASEERDQATSDDMASPSIHQDETRASVDASGGDTDEEDAELPLDSIVSDSEDETARSGASDQLHARRYDSQQAAQPQSRLAAASHRDTAEDEPQASGQAGSREGAEAEVATSSGGQQSGPLKGRLGDTFYVFREPRSLPEARKRRCAWPSHLWDKLELQPPEKQPAASLDALAPWRTKLKALKTDIEELTEDDNGPYGWAYLLGREALSLQKAQQKLLRRQLWSGFTPMEDVTSSEDSDEEDPSGDSAFQAVYGELPGNGEAQSSEQEEGDEELPGWGEMRGDIPSGSAEADQEADDDATEEDLLFGDNSMRAAGERVKAAIKGLLAAALQEPRTSALLEAMAGRVAAFAQDLVDKQQWGHARVLTPAILGRIATALEIMTEALGGMTAKWQETQVPKLERRAYRFWRVGRAPDQRERWTDDQQHTQGRLLDLVEKALEAHVGNHGVSVKALSKHSQGLEPTLSLILELDFQLRTAALPRAPPRPHPTAKRKESKAEGDAQDAADGGDVSDDASTGSWLVSDDEEEGLPTEADVDALADADADMEDAGDVGGPVNEDESLDNGSEAACDDDDGDDEDEEGEEEGRDRAWNAAGLAPRATQVLVAGRRDLLGAGTQDASEPVAEPPEAEAGPVAESQPGPAEQEAQPAVDAGDLDKKALSTPQEDMGEGAGSQPEASPSSDSKPARSRQRNLLQQFSEAAVPEGAVLGENAAERIVLDSSDGEPDVDVDTVDDFVEGTEVEVCNDGETWSPGRVRQAFGAALTVEVPGVEGRTRLAQVQRPGASVPSPIRPAPPQSTWVHNPAEISWGDILDCKLHLPGRGSAAFHRCVALAVVWPHLRWQTRAALAGVRRGPDSHSWSALINCLKMEGTSKAKQGPYRVLLHFPSLPQPHVFTLVDKVLRTGGIRKAWDYRLDAGPEGPVDLTGPSGSAPRSPTAGRWVVMDEEAKDELREKAGMLRSLKGRRIGDARKDKRIAGNLQKLEQNGCKGEQLARLFVRRFLARNPWCNLAKSRKVVGMDVPRKRHVQPNKFAEPHRPHCSSGAQQQPAGSSAARAGGGQGRRKKGRSPLRDISPDERKRRGAQLAAKTRERNAREERDRRTQALLDAQKRKRRRNENDSDGDDGLGETDQAAPVELGSDPDARPLFEKNKKKRQNAQPVLVAGKLAKALKPHQWEGVRFMWQNVVEGRFYEDEAHGCILAHAMGLGKSLQTIALLHTYHGYFPGHRSLLIVPANVLGNWKEEFVKWLPPAAPNSQQLIVKRITNCYSPSNVERWFETPNSCMIISFDYFASLTAPVVFKAKRRRLAAQAAVEAATQQENGGPSAGGEENGSQAGGNALQPPALQAFGKGRKRKRVLSPEEEEAARNVANMLLKGADVVIADEAHVLKNVNTNIYRACKEIKTDRRVALTGYPLQNNLNEYYHMLSWAQGDFGLGTVNDFVATFGTVIMKGQQLDATDAQKQEMYKQLTVLQVMVKDYVQRFGDEILTRELPPKREHMLLVRLSPLQRRLYEVLLGGLQPPDNDDWDGEEREPSPGAWSRDTRSLLRDFELVRLLCNCPEHFIERMKALAAGSVVDIPMSQQAGSGPSEDMILVPTSPAERRAAGSQHAEGPTQLEGLATQHATQAATQDASQQPEAKLKKGLSQGLAQKLVKAAEDYLASVPGSSGKELTGRYWVVQQIILQCLKRKEQLVIFSEHLANLDSIAELMNRMRLEEDSDFKRITGKVAANKRQAIINEFNRKGSKYKVLLLSTKAGALGINLVAACHMIILDQLWNPVFNAQAIARIFRYGQTRQTYIYSLVYQGTMEEACYRRNVDKEGLSKKVVDQRTVKGTVTEEDTAMYRLGKEATPSDGAQLAAFAEEAADEVLSAVVAADVAGPRWVVRVEDHIKNLPPDPEQVLDKKAAAEAAQAYGARLQAVNLVSPGKEKGRTRGLRKIQRFILAGDSDSDFEEDPRVTRDTARAGEELARAMEEEDEEMPGPSGDQAQQPSEAARDESPAEHGESDQDAEDDDDEPDESDEEEEAATLDMDKPDEPDARPQATRAELRAQRDSPAGEGESSDPVSAQSFRSYLATLEAHPPGGSQQQGRTEAGQHSQRPQSRLGRADKARTTPPPSESRRTSPGLRDGKSSDGSRALKRAKVYRPPSSFTSPSRAAQGQKLCTDNSKQPGSAEPGSLIGSWRQQLGISAGKPGGRSCRSCSGSREATPPEHDHKIMVDLTQSDSESLPR</sequence>
<dbReference type="SMART" id="SM00487">
    <property type="entry name" value="DEXDc"/>
    <property type="match status" value="1"/>
</dbReference>
<dbReference type="Proteomes" id="UP001491310">
    <property type="component" value="Unassembled WGS sequence"/>
</dbReference>
<evidence type="ECO:0000256" key="9">
    <source>
        <dbReference type="SAM" id="Coils"/>
    </source>
</evidence>
<keyword evidence="6" id="KW-0067">ATP-binding</keyword>
<dbReference type="InterPro" id="IPR044574">
    <property type="entry name" value="ARIP4-like"/>
</dbReference>
<feature type="compositionally biased region" description="Low complexity" evidence="10">
    <location>
        <begin position="641"/>
        <end position="657"/>
    </location>
</feature>
<keyword evidence="4" id="KW-0378">Hydrolase</keyword>
<dbReference type="PROSITE" id="PS51194">
    <property type="entry name" value="HELICASE_CTER"/>
    <property type="match status" value="1"/>
</dbReference>
<evidence type="ECO:0000259" key="12">
    <source>
        <dbReference type="PROSITE" id="PS51194"/>
    </source>
</evidence>
<evidence type="ECO:0000256" key="1">
    <source>
        <dbReference type="ARBA" id="ARBA00004123"/>
    </source>
</evidence>
<feature type="region of interest" description="Disordered" evidence="10">
    <location>
        <begin position="916"/>
        <end position="935"/>
    </location>
</feature>
<dbReference type="InterPro" id="IPR038718">
    <property type="entry name" value="SNF2-like_sf"/>
</dbReference>
<feature type="compositionally biased region" description="Low complexity" evidence="10">
    <location>
        <begin position="2330"/>
        <end position="2340"/>
    </location>
</feature>
<proteinExistence type="inferred from homology"/>
<feature type="region of interest" description="Disordered" evidence="10">
    <location>
        <begin position="617"/>
        <end position="668"/>
    </location>
</feature>
<evidence type="ECO:0000256" key="4">
    <source>
        <dbReference type="ARBA" id="ARBA00022801"/>
    </source>
</evidence>
<comment type="caution">
    <text evidence="13">The sequence shown here is derived from an EMBL/GenBank/DDBJ whole genome shotgun (WGS) entry which is preliminary data.</text>
</comment>
<feature type="region of interest" description="Disordered" evidence="10">
    <location>
        <begin position="1166"/>
        <end position="1292"/>
    </location>
</feature>
<keyword evidence="14" id="KW-1185">Reference proteome</keyword>
<feature type="compositionally biased region" description="Low complexity" evidence="10">
    <location>
        <begin position="98"/>
        <end position="111"/>
    </location>
</feature>
<feature type="compositionally biased region" description="Polar residues" evidence="10">
    <location>
        <begin position="2283"/>
        <end position="2305"/>
    </location>
</feature>
<dbReference type="InterPro" id="IPR014001">
    <property type="entry name" value="Helicase_ATP-bd"/>
</dbReference>
<feature type="compositionally biased region" description="Basic and acidic residues" evidence="10">
    <location>
        <begin position="2343"/>
        <end position="2352"/>
    </location>
</feature>
<feature type="compositionally biased region" description="Polar residues" evidence="10">
    <location>
        <begin position="2355"/>
        <end position="2365"/>
    </location>
</feature>
<keyword evidence="5" id="KW-0347">Helicase</keyword>
<feature type="compositionally biased region" description="Acidic residues" evidence="10">
    <location>
        <begin position="707"/>
        <end position="723"/>
    </location>
</feature>
<feature type="compositionally biased region" description="Polar residues" evidence="10">
    <location>
        <begin position="113"/>
        <end position="124"/>
    </location>
</feature>
<comment type="subcellular location">
    <subcellularLocation>
        <location evidence="1">Nucleus</location>
    </subcellularLocation>
</comment>
<dbReference type="Pfam" id="PF00271">
    <property type="entry name" value="Helicase_C"/>
    <property type="match status" value="1"/>
</dbReference>
<evidence type="ECO:0000256" key="5">
    <source>
        <dbReference type="ARBA" id="ARBA00022806"/>
    </source>
</evidence>
<dbReference type="EMBL" id="JALJOT010000008">
    <property type="protein sequence ID" value="KAK9908143.1"/>
    <property type="molecule type" value="Genomic_DNA"/>
</dbReference>
<dbReference type="InterPro" id="IPR001650">
    <property type="entry name" value="Helicase_C-like"/>
</dbReference>
<feature type="region of interest" description="Disordered" evidence="10">
    <location>
        <begin position="1451"/>
        <end position="1498"/>
    </location>
</feature>
<evidence type="ECO:0000313" key="14">
    <source>
        <dbReference type="Proteomes" id="UP001491310"/>
    </source>
</evidence>
<keyword evidence="8" id="KW-0539">Nucleus</keyword>
<evidence type="ECO:0000256" key="10">
    <source>
        <dbReference type="SAM" id="MobiDB-lite"/>
    </source>
</evidence>
<dbReference type="InterPro" id="IPR000330">
    <property type="entry name" value="SNF2_N"/>
</dbReference>
<organism evidence="13 14">
    <name type="scientific">Coccomyxa subellipsoidea</name>
    <dbReference type="NCBI Taxonomy" id="248742"/>
    <lineage>
        <taxon>Eukaryota</taxon>
        <taxon>Viridiplantae</taxon>
        <taxon>Chlorophyta</taxon>
        <taxon>core chlorophytes</taxon>
        <taxon>Trebouxiophyceae</taxon>
        <taxon>Trebouxiophyceae incertae sedis</taxon>
        <taxon>Coccomyxaceae</taxon>
        <taxon>Coccomyxa</taxon>
    </lineage>
</organism>
<dbReference type="PROSITE" id="PS51192">
    <property type="entry name" value="HELICASE_ATP_BIND_1"/>
    <property type="match status" value="1"/>
</dbReference>
<accession>A0ABR2YMM3</accession>
<evidence type="ECO:0000256" key="7">
    <source>
        <dbReference type="ARBA" id="ARBA00023125"/>
    </source>
</evidence>
<feature type="compositionally biased region" description="Basic and acidic residues" evidence="10">
    <location>
        <begin position="1206"/>
        <end position="1216"/>
    </location>
</feature>
<gene>
    <name evidence="13" type="ORF">WJX75_003270</name>
</gene>
<dbReference type="InterPro" id="IPR049730">
    <property type="entry name" value="SNF2/RAD54-like_C"/>
</dbReference>
<dbReference type="SUPFAM" id="SSF52540">
    <property type="entry name" value="P-loop containing nucleoside triphosphate hydrolases"/>
    <property type="match status" value="2"/>
</dbReference>
<dbReference type="SMART" id="SM00490">
    <property type="entry name" value="HELICc"/>
    <property type="match status" value="1"/>
</dbReference>
<keyword evidence="9" id="KW-0175">Coiled coil</keyword>
<feature type="compositionally biased region" description="Acidic residues" evidence="10">
    <location>
        <begin position="373"/>
        <end position="384"/>
    </location>
</feature>
<dbReference type="Gene3D" id="3.40.50.300">
    <property type="entry name" value="P-loop containing nucleotide triphosphate hydrolases"/>
    <property type="match status" value="1"/>
</dbReference>
<evidence type="ECO:0008006" key="15">
    <source>
        <dbReference type="Google" id="ProtNLM"/>
    </source>
</evidence>
<dbReference type="InterPro" id="IPR027417">
    <property type="entry name" value="P-loop_NTPase"/>
</dbReference>
<evidence type="ECO:0000256" key="8">
    <source>
        <dbReference type="ARBA" id="ARBA00023242"/>
    </source>
</evidence>
<feature type="compositionally biased region" description="Basic and acidic residues" evidence="10">
    <location>
        <begin position="2129"/>
        <end position="2141"/>
    </location>
</feature>
<feature type="compositionally biased region" description="Basic and acidic residues" evidence="10">
    <location>
        <begin position="2165"/>
        <end position="2174"/>
    </location>
</feature>
<feature type="compositionally biased region" description="Polar residues" evidence="10">
    <location>
        <begin position="2219"/>
        <end position="2236"/>
    </location>
</feature>
<reference evidence="13 14" key="1">
    <citation type="journal article" date="2024" name="Nat. Commun.">
        <title>Phylogenomics reveals the evolutionary origins of lichenization in chlorophyte algae.</title>
        <authorList>
            <person name="Puginier C."/>
            <person name="Libourel C."/>
            <person name="Otte J."/>
            <person name="Skaloud P."/>
            <person name="Haon M."/>
            <person name="Grisel S."/>
            <person name="Petersen M."/>
            <person name="Berrin J.G."/>
            <person name="Delaux P.M."/>
            <person name="Dal Grande F."/>
            <person name="Keller J."/>
        </authorList>
    </citation>
    <scope>NUCLEOTIDE SEQUENCE [LARGE SCALE GENOMIC DNA]</scope>
    <source>
        <strain evidence="13 14">SAG 216-7</strain>
    </source>
</reference>
<dbReference type="Pfam" id="PF24580">
    <property type="entry name" value="DUF7607"/>
    <property type="match status" value="1"/>
</dbReference>
<feature type="region of interest" description="Disordered" evidence="10">
    <location>
        <begin position="369"/>
        <end position="441"/>
    </location>
</feature>
<dbReference type="PANTHER" id="PTHR45797:SF1">
    <property type="entry name" value="HELICASE ARIP4"/>
    <property type="match status" value="1"/>
</dbReference>
<feature type="region of interest" description="Disordered" evidence="10">
    <location>
        <begin position="1658"/>
        <end position="1677"/>
    </location>
</feature>
<feature type="compositionally biased region" description="Acidic residues" evidence="10">
    <location>
        <begin position="431"/>
        <end position="441"/>
    </location>
</feature>
<evidence type="ECO:0000256" key="3">
    <source>
        <dbReference type="ARBA" id="ARBA00022741"/>
    </source>
</evidence>
<name>A0ABR2YMM3_9CHLO</name>
<feature type="region of interest" description="Disordered" evidence="10">
    <location>
        <begin position="684"/>
        <end position="737"/>
    </location>
</feature>
<feature type="region of interest" description="Disordered" evidence="10">
    <location>
        <begin position="2107"/>
        <end position="2365"/>
    </location>
</feature>
<evidence type="ECO:0000256" key="6">
    <source>
        <dbReference type="ARBA" id="ARBA00022840"/>
    </source>
</evidence>
<dbReference type="InterPro" id="IPR056026">
    <property type="entry name" value="DUF7607"/>
</dbReference>
<dbReference type="Gene3D" id="3.40.50.10810">
    <property type="entry name" value="Tandem AAA-ATPase domain"/>
    <property type="match status" value="2"/>
</dbReference>
<feature type="compositionally biased region" description="Polar residues" evidence="10">
    <location>
        <begin position="250"/>
        <end position="259"/>
    </location>
</feature>
<keyword evidence="7" id="KW-0238">DNA-binding</keyword>
<feature type="region of interest" description="Disordered" evidence="10">
    <location>
        <begin position="751"/>
        <end position="829"/>
    </location>
</feature>
<feature type="coiled-coil region" evidence="9">
    <location>
        <begin position="19"/>
        <end position="65"/>
    </location>
</feature>
<feature type="compositionally biased region" description="Basic and acidic residues" evidence="10">
    <location>
        <begin position="1225"/>
        <end position="1239"/>
    </location>
</feature>
<evidence type="ECO:0000313" key="13">
    <source>
        <dbReference type="EMBL" id="KAK9908143.1"/>
    </source>
</evidence>